<keyword evidence="1" id="KW-1133">Transmembrane helix</keyword>
<dbReference type="InterPro" id="IPR012429">
    <property type="entry name" value="HGSNAT_cat"/>
</dbReference>
<dbReference type="AlphaFoldDB" id="A0A1G6JJJ0"/>
<keyword evidence="4" id="KW-1185">Reference proteome</keyword>
<evidence type="ECO:0000256" key="1">
    <source>
        <dbReference type="SAM" id="Phobius"/>
    </source>
</evidence>
<proteinExistence type="predicted"/>
<dbReference type="Proteomes" id="UP000198528">
    <property type="component" value="Unassembled WGS sequence"/>
</dbReference>
<dbReference type="EMBL" id="FMZL01000005">
    <property type="protein sequence ID" value="SDC18884.1"/>
    <property type="molecule type" value="Genomic_DNA"/>
</dbReference>
<protein>
    <submittedName>
        <fullName evidence="3">Uncharacterized membrane protein</fullName>
    </submittedName>
</protein>
<feature type="transmembrane region" description="Helical" evidence="1">
    <location>
        <begin position="136"/>
        <end position="155"/>
    </location>
</feature>
<feature type="transmembrane region" description="Helical" evidence="1">
    <location>
        <begin position="20"/>
        <end position="36"/>
    </location>
</feature>
<feature type="transmembrane region" description="Helical" evidence="1">
    <location>
        <begin position="56"/>
        <end position="76"/>
    </location>
</feature>
<reference evidence="4" key="1">
    <citation type="submission" date="2016-10" db="EMBL/GenBank/DDBJ databases">
        <authorList>
            <person name="Varghese N."/>
            <person name="Submissions S."/>
        </authorList>
    </citation>
    <scope>NUCLEOTIDE SEQUENCE [LARGE SCALE GENOMIC DNA]</scope>
    <source>
        <strain evidence="4">DSM 22619</strain>
    </source>
</reference>
<dbReference type="Pfam" id="PF07786">
    <property type="entry name" value="HGSNAT_cat"/>
    <property type="match status" value="1"/>
</dbReference>
<feature type="domain" description="Heparan-alpha-glucosaminide N-acetyltransferase catalytic" evidence="2">
    <location>
        <begin position="14"/>
        <end position="242"/>
    </location>
</feature>
<accession>A0A1G6JJJ0</accession>
<keyword evidence="1" id="KW-0812">Transmembrane</keyword>
<evidence type="ECO:0000313" key="3">
    <source>
        <dbReference type="EMBL" id="SDC18884.1"/>
    </source>
</evidence>
<evidence type="ECO:0000313" key="4">
    <source>
        <dbReference type="Proteomes" id="UP000198528"/>
    </source>
</evidence>
<feature type="transmembrane region" description="Helical" evidence="1">
    <location>
        <begin position="106"/>
        <end position="124"/>
    </location>
</feature>
<keyword evidence="1" id="KW-0472">Membrane</keyword>
<sequence>MLRKDTTETVVRNRVHVFDLIRGFSVISMVLFHYCYDLRFLAGVPLEFFVSPFIDIWRASISWTFFFVAGSMYSYSHNNLRRAGKYLLVALLIFVVTSIARVDIPINFGIIFCMGACTLAAFFLDKLRILPKGMVGAVLLLLLFVSSLHIPQGYVSLFGLKAFLPQQLYDCGWLSWAGFPGPSFSSGDYYPLLPYAFLYLSANSLISYAKQAGFPDWFIKIKGAPLEFVGRHALPIYLLHQPVLLLLSIPFMG</sequence>
<gene>
    <name evidence="3" type="ORF">SAMN04487824_1058</name>
</gene>
<evidence type="ECO:0000259" key="2">
    <source>
        <dbReference type="Pfam" id="PF07786"/>
    </source>
</evidence>
<dbReference type="STRING" id="604330.SAMN04489857_0819"/>
<organism evidence="3 4">
    <name type="scientific">Parafannyhessea umbonata</name>
    <dbReference type="NCBI Taxonomy" id="604330"/>
    <lineage>
        <taxon>Bacteria</taxon>
        <taxon>Bacillati</taxon>
        <taxon>Actinomycetota</taxon>
        <taxon>Coriobacteriia</taxon>
        <taxon>Coriobacteriales</taxon>
        <taxon>Atopobiaceae</taxon>
        <taxon>Parafannyhessea</taxon>
    </lineage>
</organism>
<name>A0A1G6JJJ0_9ACTN</name>
<feature type="transmembrane region" description="Helical" evidence="1">
    <location>
        <begin position="83"/>
        <end position="100"/>
    </location>
</feature>